<reference evidence="8 9" key="1">
    <citation type="submission" date="2016-02" db="EMBL/GenBank/DDBJ databases">
        <title>Draft Genome for Tepidibacillus decaturensis nov. sp. Strain Z9, an Anaerobic, Moderately Thermophilic and Heterotrophic Bacterium from Deep Subsurface of the Illinois Basin, USA.</title>
        <authorList>
            <person name="Dong Y."/>
            <person name="Chang J.Y."/>
            <person name="Sanford R."/>
            <person name="Fouke B.W."/>
        </authorList>
    </citation>
    <scope>NUCLEOTIDE SEQUENCE [LARGE SCALE GENOMIC DNA]</scope>
    <source>
        <strain evidence="8 9">Z9</strain>
    </source>
</reference>
<evidence type="ECO:0000256" key="5">
    <source>
        <dbReference type="RuleBase" id="RU362066"/>
    </source>
</evidence>
<evidence type="ECO:0000259" key="7">
    <source>
        <dbReference type="Pfam" id="PF07195"/>
    </source>
</evidence>
<keyword evidence="9" id="KW-1185">Reference proteome</keyword>
<evidence type="ECO:0000256" key="2">
    <source>
        <dbReference type="ARBA" id="ARBA00011255"/>
    </source>
</evidence>
<comment type="similarity">
    <text evidence="1 5">Belongs to the FliD family.</text>
</comment>
<name>A0A135L626_9BACI</name>
<comment type="function">
    <text evidence="5">Required for morphogenesis and for the elongation of the flagellar filament by facilitating polymerization of the flagellin monomers at the tip of growing filament. Forms a capping structure, which prevents flagellin subunits (transported through the central channel of the flagellum) from leaking out without polymerization at the distal end.</text>
</comment>
<dbReference type="GO" id="GO:0009424">
    <property type="term" value="C:bacterial-type flagellum hook"/>
    <property type="evidence" value="ECO:0007669"/>
    <property type="project" value="UniProtKB-UniRule"/>
</dbReference>
<dbReference type="NCBIfam" id="NF005833">
    <property type="entry name" value="PRK07737.1"/>
    <property type="match status" value="1"/>
</dbReference>
<dbReference type="AlphaFoldDB" id="A0A135L626"/>
<accession>A0A135L626</accession>
<keyword evidence="3" id="KW-0175">Coiled coil</keyword>
<feature type="domain" description="Flagellar hook-associated protein 2 N-terminal" evidence="6">
    <location>
        <begin position="10"/>
        <end position="111"/>
    </location>
</feature>
<comment type="subunit">
    <text evidence="2 5">Homopentamer.</text>
</comment>
<keyword evidence="4 5" id="KW-0975">Bacterial flagellum</keyword>
<organism evidence="8 9">
    <name type="scientific">Tepidibacillus decaturensis</name>
    <dbReference type="NCBI Taxonomy" id="1413211"/>
    <lineage>
        <taxon>Bacteria</taxon>
        <taxon>Bacillati</taxon>
        <taxon>Bacillota</taxon>
        <taxon>Bacilli</taxon>
        <taxon>Bacillales</taxon>
        <taxon>Bacillaceae</taxon>
        <taxon>Tepidibacillus</taxon>
    </lineage>
</organism>
<comment type="caution">
    <text evidence="8">The sequence shown here is derived from an EMBL/GenBank/DDBJ whole genome shotgun (WGS) entry which is preliminary data.</text>
</comment>
<dbReference type="InterPro" id="IPR003481">
    <property type="entry name" value="FliD_N"/>
</dbReference>
<evidence type="ECO:0000313" key="8">
    <source>
        <dbReference type="EMBL" id="KXG44464.1"/>
    </source>
</evidence>
<keyword evidence="5" id="KW-0964">Secreted</keyword>
<evidence type="ECO:0000313" key="9">
    <source>
        <dbReference type="Proteomes" id="UP000070352"/>
    </source>
</evidence>
<dbReference type="Proteomes" id="UP000070352">
    <property type="component" value="Unassembled WGS sequence"/>
</dbReference>
<dbReference type="Pfam" id="PF07195">
    <property type="entry name" value="FliD_C"/>
    <property type="match status" value="1"/>
</dbReference>
<dbReference type="PANTHER" id="PTHR30288:SF0">
    <property type="entry name" value="FLAGELLAR HOOK-ASSOCIATED PROTEIN 2"/>
    <property type="match status" value="1"/>
</dbReference>
<sequence>MVMRISGLASGIDIDSIIKDLMKAERMPLNKLTQKKQILEWQRDDYREMNKLLTELDQFISVTQTDGIGRQSTFLKKVISSSNESAVTAKNISGTTDINTQIGVSQLAKAASMWSAGDIRSNQNFNPDDLLVNQKDNLVNGANLPTTSFNIHIQAIQSDGSVAEKSITVDPNTMSLNQVMSEINKKLDVNAFYDSKSGKVVLSAKNTGDAANQPEIKIMDTDTNGYNFMTSVLRLSADSDTATTTNDALGQPIGQAGQNAKFTFNGMSMERTSNTFQINGYEYTLKNTTLDSSGIVQPVTLTSTTDTDAIFDSVIKFIDKYNEIIGKINDKISQERYRDYLPLTDEQKQDMSEKQIELWEEKAKSGLIRNDSILSGGLNQMRLDIYSPVTGLTGTYYDAKKGQNVTINQLASIGIETSSSYTDKGKLILKDEAKLRDAISQNPMAIYDLFNKEVKDANGKLVSDQSGIAERLRDTIKNTMSNIEAKAGNTYLANSQYTIGKDLDRVDKSIDAFQDRLLQIEDRYYRQFTAMEQAIQRANQQSAYLMQQFGGGLQ</sequence>
<dbReference type="GO" id="GO:0009421">
    <property type="term" value="C:bacterial-type flagellum filament cap"/>
    <property type="evidence" value="ECO:0007669"/>
    <property type="project" value="InterPro"/>
</dbReference>
<dbReference type="EMBL" id="LSKU01000001">
    <property type="protein sequence ID" value="KXG44464.1"/>
    <property type="molecule type" value="Genomic_DNA"/>
</dbReference>
<evidence type="ECO:0000256" key="3">
    <source>
        <dbReference type="ARBA" id="ARBA00023054"/>
    </source>
</evidence>
<dbReference type="PANTHER" id="PTHR30288">
    <property type="entry name" value="FLAGELLAR CAP/ASSEMBLY PROTEIN FLID"/>
    <property type="match status" value="1"/>
</dbReference>
<proteinExistence type="inferred from homology"/>
<dbReference type="InterPro" id="IPR040026">
    <property type="entry name" value="FliD"/>
</dbReference>
<dbReference type="InterPro" id="IPR010809">
    <property type="entry name" value="FliD_C"/>
</dbReference>
<evidence type="ECO:0000259" key="6">
    <source>
        <dbReference type="Pfam" id="PF02465"/>
    </source>
</evidence>
<feature type="domain" description="Flagellar hook-associated protein 2 C-terminal" evidence="7">
    <location>
        <begin position="257"/>
        <end position="540"/>
    </location>
</feature>
<gene>
    <name evidence="8" type="ORF">U473_10905</name>
</gene>
<dbReference type="GO" id="GO:0007155">
    <property type="term" value="P:cell adhesion"/>
    <property type="evidence" value="ECO:0007669"/>
    <property type="project" value="InterPro"/>
</dbReference>
<protein>
    <recommendedName>
        <fullName evidence="5">Flagellar hook-associated protein 2</fullName>
        <shortName evidence="5">HAP2</shortName>
    </recommendedName>
    <alternativeName>
        <fullName evidence="5">Flagellar cap protein</fullName>
    </alternativeName>
</protein>
<evidence type="ECO:0000256" key="1">
    <source>
        <dbReference type="ARBA" id="ARBA00009764"/>
    </source>
</evidence>
<dbReference type="STRING" id="1413211.U473_10905"/>
<dbReference type="GO" id="GO:0071973">
    <property type="term" value="P:bacterial-type flagellum-dependent cell motility"/>
    <property type="evidence" value="ECO:0007669"/>
    <property type="project" value="TreeGrafter"/>
</dbReference>
<evidence type="ECO:0000256" key="4">
    <source>
        <dbReference type="ARBA" id="ARBA00023143"/>
    </source>
</evidence>
<comment type="subcellular location">
    <subcellularLocation>
        <location evidence="5">Secreted</location>
    </subcellularLocation>
    <subcellularLocation>
        <location evidence="5">Bacterial flagellum</location>
    </subcellularLocation>
</comment>
<dbReference type="Pfam" id="PF02465">
    <property type="entry name" value="FliD_N"/>
    <property type="match status" value="1"/>
</dbReference>
<dbReference type="GO" id="GO:0005576">
    <property type="term" value="C:extracellular region"/>
    <property type="evidence" value="ECO:0007669"/>
    <property type="project" value="UniProtKB-SubCell"/>
</dbReference>